<organism evidence="2 3">
    <name type="scientific">Halococcoides cellulosivorans</name>
    <dbReference type="NCBI Taxonomy" id="1679096"/>
    <lineage>
        <taxon>Archaea</taxon>
        <taxon>Methanobacteriati</taxon>
        <taxon>Methanobacteriota</taxon>
        <taxon>Stenosarchaea group</taxon>
        <taxon>Halobacteria</taxon>
        <taxon>Halobacteriales</taxon>
        <taxon>Haloarculaceae</taxon>
        <taxon>Halococcoides</taxon>
    </lineage>
</organism>
<dbReference type="KEGG" id="harc:HARCEL1_08440"/>
<dbReference type="SUPFAM" id="SSF54637">
    <property type="entry name" value="Thioesterase/thiol ester dehydrase-isomerase"/>
    <property type="match status" value="1"/>
</dbReference>
<dbReference type="Proteomes" id="UP000244727">
    <property type="component" value="Chromosome"/>
</dbReference>
<accession>A0A2R4X1S4</accession>
<proteinExistence type="predicted"/>
<protein>
    <submittedName>
        <fullName evidence="2">Acyl dehydratase</fullName>
    </submittedName>
</protein>
<dbReference type="EMBL" id="CP028858">
    <property type="protein sequence ID" value="AWB27735.1"/>
    <property type="molecule type" value="Genomic_DNA"/>
</dbReference>
<evidence type="ECO:0000313" key="3">
    <source>
        <dbReference type="Proteomes" id="UP000244727"/>
    </source>
</evidence>
<gene>
    <name evidence="2" type="ORF">HARCEL1_08440</name>
</gene>
<reference evidence="2 3" key="1">
    <citation type="submission" date="2018-04" db="EMBL/GenBank/DDBJ databases">
        <title>Halococcoides cellulosivorans gen. nov., sp. nov., an extremely halophilic cellulose-utilizing haloarchaeon from hypersaline lakes.</title>
        <authorList>
            <person name="Sorokin D.Y."/>
            <person name="Toshchakov S.V."/>
            <person name="Samarov N.I."/>
            <person name="Korzhenkov A."/>
            <person name="Kublanov I.V."/>
        </authorList>
    </citation>
    <scope>NUCLEOTIDE SEQUENCE [LARGE SCALE GENOMIC DNA]</scope>
    <source>
        <strain evidence="2 3">HArcel1</strain>
    </source>
</reference>
<evidence type="ECO:0000313" key="2">
    <source>
        <dbReference type="EMBL" id="AWB27735.1"/>
    </source>
</evidence>
<dbReference type="RefSeq" id="WP_108382351.1">
    <property type="nucleotide sequence ID" value="NZ_CP028858.1"/>
</dbReference>
<dbReference type="GeneID" id="36512529"/>
<sequence>MPCESGRNTALESWAATSAQVVDSVMAANRAAFVAMGVDQSERRADDPDRSEWSIDRSVESAPLSVGDRVTVSKPLERRDLERYAISTGDRTPIEATEIDGERLIQGPMLDGIAGAALSRLPGQTVPLSMDLAYQAPVPIGERIAADCEIVEDLGADQFRLSVTVHGDGSVYADGESVVLME</sequence>
<feature type="compositionally biased region" description="Basic and acidic residues" evidence="1">
    <location>
        <begin position="40"/>
        <end position="58"/>
    </location>
</feature>
<feature type="region of interest" description="Disordered" evidence="1">
    <location>
        <begin position="38"/>
        <end position="58"/>
    </location>
</feature>
<keyword evidence="3" id="KW-1185">Reference proteome</keyword>
<dbReference type="AlphaFoldDB" id="A0A2R4X1S4"/>
<dbReference type="InterPro" id="IPR029069">
    <property type="entry name" value="HotDog_dom_sf"/>
</dbReference>
<name>A0A2R4X1S4_9EURY</name>
<dbReference type="Gene3D" id="3.10.129.10">
    <property type="entry name" value="Hotdog Thioesterase"/>
    <property type="match status" value="1"/>
</dbReference>
<evidence type="ECO:0000256" key="1">
    <source>
        <dbReference type="SAM" id="MobiDB-lite"/>
    </source>
</evidence>